<protein>
    <recommendedName>
        <fullName evidence="4">PH domain-containing protein</fullName>
    </recommendedName>
</protein>
<dbReference type="VEuPathDB" id="CryptoDB:cand_026510"/>
<feature type="coiled-coil region" evidence="1">
    <location>
        <begin position="34"/>
        <end position="156"/>
    </location>
</feature>
<accession>A0A1J4MDZ6</accession>
<name>A0A1J4MDZ6_9CRYT</name>
<proteinExistence type="predicted"/>
<dbReference type="EMBL" id="LRBS01000125">
    <property type="protein sequence ID" value="OII71093.1"/>
    <property type="molecule type" value="Genomic_DNA"/>
</dbReference>
<organism evidence="2 3">
    <name type="scientific">Cryptosporidium andersoni</name>
    <dbReference type="NCBI Taxonomy" id="117008"/>
    <lineage>
        <taxon>Eukaryota</taxon>
        <taxon>Sar</taxon>
        <taxon>Alveolata</taxon>
        <taxon>Apicomplexa</taxon>
        <taxon>Conoidasida</taxon>
        <taxon>Coccidia</taxon>
        <taxon>Eucoccidiorida</taxon>
        <taxon>Eimeriorina</taxon>
        <taxon>Cryptosporidiidae</taxon>
        <taxon>Cryptosporidium</taxon>
    </lineage>
</organism>
<evidence type="ECO:0000256" key="1">
    <source>
        <dbReference type="SAM" id="Coils"/>
    </source>
</evidence>
<evidence type="ECO:0008006" key="4">
    <source>
        <dbReference type="Google" id="ProtNLM"/>
    </source>
</evidence>
<gene>
    <name evidence="2" type="ORF">cand_026510</name>
</gene>
<dbReference type="RefSeq" id="XP_067066462.1">
    <property type="nucleotide sequence ID" value="XM_067212879.1"/>
</dbReference>
<evidence type="ECO:0000313" key="3">
    <source>
        <dbReference type="Proteomes" id="UP000186804"/>
    </source>
</evidence>
<dbReference type="Proteomes" id="UP000186804">
    <property type="component" value="Unassembled WGS sequence"/>
</dbReference>
<dbReference type="AlphaFoldDB" id="A0A1J4MDZ6"/>
<dbReference type="OrthoDB" id="360742at2759"/>
<sequence>MEGSTMNMKHLASFSQASLLAREEKVLQDAEVVITTQRARIGELRSELERLNTEKAYWSETHMKEMNEVIQENTKLRLQIDKMQADLNALLHTQSSSENLISNLTEALAAAESNLLIKENDIKRYEEIHSKLPQENEHLRNENQRLIIENEQFKRTQEHSKDLTGNKFTPDTSQTQAINNNLLKHTKMARDLDFRTEELRLNKMCLLQLESDLIEHQLLVEKQRVEIQRLNTAIEALNREKSLIPPVVMTNRQIDNWNGIQMSEYTSPKQFAEHIVSELTKVLPVKTSNLLDSSLEGDFFNNNCSNIDIVQYRTMEEQRTLISKLLKGIEQLGFARSEAECYKERASDYRWFYSAVISHSVVYKTPKEQSSTSTKVLDQNAPPGFFNLLVRVESGNMSIFQSIDEEVPLFTIKPWKCIVNIYEKDRQFTLTRSSTTSDQEEYHIFYCKTEDEFNRWYYALSYGGFINNSGRYQNNGKNEVSVLNKTIFPISVKWIDVSEDSYTPKTTSIDVVDDQIILMQPRKVIKTENMNLNVNDKKKQFILKNKSEISEQYILYPVVASNFNVLKDTLLDCKWAELKSDVNLTGSQVTNKVLGIKNSIYPKAKESINLHDVILVKNSQVLLFHSETNKKPFSTILVDKCRTVCDRRKMSILVMNVQEEQEESFYFMFSSIEDFNRSLARLREGGVKDYNKLVDKEMSKQVCVVCKNKMDLYKNYVIDNPVPIVTMTPNDSTCHIDRDRREIVLIHSDSNNKKQKITLDCATSQEFEKWNIALVFGGFLPGLSESCMSKYTFQIRLFGDEVNLSSDTNEIQTSAKYKDFYTINNCQSIDIFRHPKNKEKNIPLLTIPFKDTDYDSDVKKRLITFYTRRGKPGEVRIILNLQTLTNFDNFNKELIKIDFPVVHENKTSMSKAEYIIAAKYNSVSVYCTVKPKETQNIATEGITQIIDDVTRKFPSSGSITYKVDDYHCVVSRTGRSVSLRRKEDDYDVLSVRCKSLIEYERWEKAMSIAGFINNDPPSPPGYLPPITYLFHSLDYDYRKQPLLPDINNSVPETTNIQTKANAGPPPSSKSMAKISDQNLSKNINLNNTTQKVSIPTKDTAEKVLDQNITHNQPFPEELIYNKTKENISSTLPKLESINYWEDKSQLGSDCEEFNFSCESNNETYTRKDLNNYLDENHSLDSNINLISNCDDSDLTTLDLSKQLKNITKDDSSLLSKHPNLVWDLIEEQDRNESEEEPVYKYKKNKKKGIFGILVSKIREKV</sequence>
<keyword evidence="1" id="KW-0175">Coiled coil</keyword>
<reference evidence="2 3" key="1">
    <citation type="submission" date="2016-10" db="EMBL/GenBank/DDBJ databases">
        <title>Reductive evolution of mitochondrial metabolism and differential evolution of invasion-related proteins in Cryptosporidium.</title>
        <authorList>
            <person name="Liu S."/>
            <person name="Roellig D.M."/>
            <person name="Guo Y."/>
            <person name="Li N."/>
            <person name="Frace M.A."/>
            <person name="Tang K."/>
            <person name="Zhang L."/>
            <person name="Feng Y."/>
            <person name="Xiao L."/>
        </authorList>
    </citation>
    <scope>NUCLEOTIDE SEQUENCE [LARGE SCALE GENOMIC DNA]</scope>
    <source>
        <strain evidence="2">30847</strain>
    </source>
</reference>
<keyword evidence="3" id="KW-1185">Reference proteome</keyword>
<evidence type="ECO:0000313" key="2">
    <source>
        <dbReference type="EMBL" id="OII71093.1"/>
    </source>
</evidence>
<dbReference type="GeneID" id="92366835"/>
<comment type="caution">
    <text evidence="2">The sequence shown here is derived from an EMBL/GenBank/DDBJ whole genome shotgun (WGS) entry which is preliminary data.</text>
</comment>